<keyword evidence="1" id="KW-0560">Oxidoreductase</keyword>
<protein>
    <submittedName>
        <fullName evidence="4">Haloacid dehalogenase superfamily, subfamily IA, variant 3 with third motif having DD or ED</fullName>
    </submittedName>
</protein>
<dbReference type="SUPFAM" id="SSF48179">
    <property type="entry name" value="6-phosphogluconate dehydrogenase C-terminal domain-like"/>
    <property type="match status" value="1"/>
</dbReference>
<evidence type="ECO:0000259" key="2">
    <source>
        <dbReference type="Pfam" id="PF01232"/>
    </source>
</evidence>
<dbReference type="PANTHER" id="PTHR18901">
    <property type="entry name" value="2-DEOXYGLUCOSE-6-PHOSPHATE PHOSPHATASE 2"/>
    <property type="match status" value="1"/>
</dbReference>
<proteinExistence type="predicted"/>
<dbReference type="InterPro" id="IPR041492">
    <property type="entry name" value="HAD_2"/>
</dbReference>
<organism evidence="4 5">
    <name type="scientific">Acinetobacter marinus</name>
    <dbReference type="NCBI Taxonomy" id="281375"/>
    <lineage>
        <taxon>Bacteria</taxon>
        <taxon>Pseudomonadati</taxon>
        <taxon>Pseudomonadota</taxon>
        <taxon>Gammaproteobacteria</taxon>
        <taxon>Moraxellales</taxon>
        <taxon>Moraxellaceae</taxon>
        <taxon>Acinetobacter</taxon>
    </lineage>
</organism>
<name>A0A1G6GKL2_9GAMM</name>
<sequence length="726" mass="82085">MLNFHGNAILGAIFDMDGTMFDTERLRFQTLKQASKELIGEEFSDDYLMSCLGLSAKRAQELAEQIYGENVNYADIRKRADEFEIAHVRHHGVPMKSGLVEVLERLRRSGLRMAVATSSKRVIAEEYLINANVYKYFDVVVCGDDVEKGKPDPEIFLLAASRINIDPQHCLMFEDSDNGLKSAHQAGGHTVLFQDLKVPTAEMQDMAEFFYEEMPLFLNELNQHLDPQDMPQPMERFPASHNQHIVGIHGFGAIGGGYVAQIFSHWDGYTRPAKILATTSNALYKESIQAFGKYCIRYHQESYDETIDGIEIIDGHDDDAVIEMYEQSNIVALCLPEQAIEAVSPIIAKALLKRYESNAEPLTLMMILNKVGAKQFVMAHIETALDAITSKDVVQKIIQRNYFVDTVVNRMVSKFTDKALYRQLRIKYHLFQQYQSDRVDDDPVDIEDTTSLNSDQAKFMTNTIADLKENFQPSHVLQSMDLILFHSESDMPLYAEKGSPILEQLRQVITVDDIRQIQTVKNRLWNGVHSIIAWYGVLLGHDTIGIAMGDQRVLALAEQLVDHEVGLGLSHQYPNIVEILPQLKASFLKSCKYAYKDPCTRVGRDPIRKLQLNDRVFGSIQMNVEYGVSTEGLVYGATLALLYAQHAQSAEDEEAQQIKQALEQSPEINAEMLSKLLHHDRSELSISEAQYLDVMQHIAQHLQAAQQDVSAFLGDWQQCMQGIVEG</sequence>
<dbReference type="SUPFAM" id="SSF51735">
    <property type="entry name" value="NAD(P)-binding Rossmann-fold domains"/>
    <property type="match status" value="1"/>
</dbReference>
<dbReference type="Pfam" id="PF01232">
    <property type="entry name" value="Mannitol_dh"/>
    <property type="match status" value="1"/>
</dbReference>
<keyword evidence="5" id="KW-1185">Reference proteome</keyword>
<dbReference type="SUPFAM" id="SSF56784">
    <property type="entry name" value="HAD-like"/>
    <property type="match status" value="1"/>
</dbReference>
<dbReference type="RefSeq" id="WP_092614424.1">
    <property type="nucleotide sequence ID" value="NZ_FMYK01000001.1"/>
</dbReference>
<dbReference type="InterPro" id="IPR036291">
    <property type="entry name" value="NAD(P)-bd_dom_sf"/>
</dbReference>
<dbReference type="EMBL" id="FMYK01000001">
    <property type="protein sequence ID" value="SDB82285.1"/>
    <property type="molecule type" value="Genomic_DNA"/>
</dbReference>
<dbReference type="InterPro" id="IPR006439">
    <property type="entry name" value="HAD-SF_hydro_IA"/>
</dbReference>
<dbReference type="Gene3D" id="1.10.150.240">
    <property type="entry name" value="Putative phosphatase, domain 2"/>
    <property type="match status" value="1"/>
</dbReference>
<dbReference type="InterPro" id="IPR013118">
    <property type="entry name" value="Mannitol_DH_C"/>
</dbReference>
<dbReference type="Gene3D" id="3.40.50.720">
    <property type="entry name" value="NAD(P)-binding Rossmann-like Domain"/>
    <property type="match status" value="1"/>
</dbReference>
<dbReference type="PANTHER" id="PTHR18901:SF38">
    <property type="entry name" value="PSEUDOURIDINE-5'-PHOSPHATASE"/>
    <property type="match status" value="1"/>
</dbReference>
<accession>A0A1G6GKL2</accession>
<dbReference type="InterPro" id="IPR008927">
    <property type="entry name" value="6-PGluconate_DH-like_C_sf"/>
</dbReference>
<dbReference type="InterPro" id="IPR023198">
    <property type="entry name" value="PGP-like_dom2"/>
</dbReference>
<dbReference type="SFLD" id="SFLDG01129">
    <property type="entry name" value="C1.5:_HAD__Beta-PGM__Phosphata"/>
    <property type="match status" value="1"/>
</dbReference>
<dbReference type="InterPro" id="IPR013328">
    <property type="entry name" value="6PGD_dom2"/>
</dbReference>
<dbReference type="InterPro" id="IPR013131">
    <property type="entry name" value="Mannitol_DH_N"/>
</dbReference>
<dbReference type="NCBIfam" id="TIGR01509">
    <property type="entry name" value="HAD-SF-IA-v3"/>
    <property type="match status" value="1"/>
</dbReference>
<feature type="domain" description="Mannitol dehydrogenase N-terminal" evidence="2">
    <location>
        <begin position="250"/>
        <end position="434"/>
    </location>
</feature>
<evidence type="ECO:0000256" key="1">
    <source>
        <dbReference type="ARBA" id="ARBA00023002"/>
    </source>
</evidence>
<feature type="domain" description="Mannitol dehydrogenase C-terminal" evidence="3">
    <location>
        <begin position="517"/>
        <end position="679"/>
    </location>
</feature>
<evidence type="ECO:0000313" key="4">
    <source>
        <dbReference type="EMBL" id="SDB82285.1"/>
    </source>
</evidence>
<dbReference type="Gene3D" id="3.40.50.1000">
    <property type="entry name" value="HAD superfamily/HAD-like"/>
    <property type="match status" value="1"/>
</dbReference>
<dbReference type="Pfam" id="PF08125">
    <property type="entry name" value="Mannitol_dh_C"/>
    <property type="match status" value="1"/>
</dbReference>
<dbReference type="Gene3D" id="1.10.1040.10">
    <property type="entry name" value="N-(1-d-carboxylethyl)-l-norvaline Dehydrogenase, domain 2"/>
    <property type="match status" value="1"/>
</dbReference>
<dbReference type="NCBIfam" id="NF046057">
    <property type="entry name" value="bifunc_MtlD"/>
    <property type="match status" value="1"/>
</dbReference>
<dbReference type="InterPro" id="IPR023214">
    <property type="entry name" value="HAD_sf"/>
</dbReference>
<dbReference type="Pfam" id="PF13419">
    <property type="entry name" value="HAD_2"/>
    <property type="match status" value="1"/>
</dbReference>
<dbReference type="Proteomes" id="UP000242317">
    <property type="component" value="Unassembled WGS sequence"/>
</dbReference>
<dbReference type="OrthoDB" id="9800058at2"/>
<dbReference type="SFLD" id="SFLDS00003">
    <property type="entry name" value="Haloacid_Dehalogenase"/>
    <property type="match status" value="1"/>
</dbReference>
<dbReference type="GO" id="GO:0016491">
    <property type="term" value="F:oxidoreductase activity"/>
    <property type="evidence" value="ECO:0007669"/>
    <property type="project" value="UniProtKB-KW"/>
</dbReference>
<gene>
    <name evidence="4" type="ORF">SAMN05421749_10180</name>
</gene>
<evidence type="ECO:0000259" key="3">
    <source>
        <dbReference type="Pfam" id="PF08125"/>
    </source>
</evidence>
<dbReference type="PRINTS" id="PR00413">
    <property type="entry name" value="HADHALOGNASE"/>
</dbReference>
<dbReference type="AlphaFoldDB" id="A0A1G6GKL2"/>
<dbReference type="InterPro" id="IPR036412">
    <property type="entry name" value="HAD-like_sf"/>
</dbReference>
<evidence type="ECO:0000313" key="5">
    <source>
        <dbReference type="Proteomes" id="UP000242317"/>
    </source>
</evidence>
<reference evidence="5" key="1">
    <citation type="submission" date="2016-09" db="EMBL/GenBank/DDBJ databases">
        <authorList>
            <person name="Varghese N."/>
            <person name="Submissions S."/>
        </authorList>
    </citation>
    <scope>NUCLEOTIDE SEQUENCE [LARGE SCALE GENOMIC DNA]</scope>
    <source>
        <strain evidence="5">ANC 3699</strain>
    </source>
</reference>